<evidence type="ECO:0000313" key="2">
    <source>
        <dbReference type="EMBL" id="AYO53596.1"/>
    </source>
</evidence>
<name>A0A3G2T1F5_9GAMM</name>
<evidence type="ECO:0000256" key="1">
    <source>
        <dbReference type="SAM" id="MobiDB-lite"/>
    </source>
</evidence>
<gene>
    <name evidence="2" type="ORF">CDG68_08060</name>
</gene>
<feature type="region of interest" description="Disordered" evidence="1">
    <location>
        <begin position="45"/>
        <end position="80"/>
    </location>
</feature>
<proteinExistence type="predicted"/>
<reference evidence="2 3" key="1">
    <citation type="submission" date="2018-10" db="EMBL/GenBank/DDBJ databases">
        <title>The complete genome of Acinetobacter wuhouensis strain WCHAW010062.</title>
        <authorList>
            <person name="Hu Y."/>
            <person name="Long H."/>
            <person name="Feng Y."/>
            <person name="Zong Z."/>
        </authorList>
    </citation>
    <scope>NUCLEOTIDE SEQUENCE [LARGE SCALE GENOMIC DNA]</scope>
    <source>
        <strain evidence="2 3">WCHAW010062</strain>
    </source>
</reference>
<evidence type="ECO:0008006" key="4">
    <source>
        <dbReference type="Google" id="ProtNLM"/>
    </source>
</evidence>
<organism evidence="2 3">
    <name type="scientific">Acinetobacter wuhouensis</name>
    <dbReference type="NCBI Taxonomy" id="1879050"/>
    <lineage>
        <taxon>Bacteria</taxon>
        <taxon>Pseudomonadati</taxon>
        <taxon>Pseudomonadota</taxon>
        <taxon>Gammaproteobacteria</taxon>
        <taxon>Moraxellales</taxon>
        <taxon>Moraxellaceae</taxon>
        <taxon>Acinetobacter</taxon>
    </lineage>
</organism>
<dbReference type="PROSITE" id="PS51257">
    <property type="entry name" value="PROKAR_LIPOPROTEIN"/>
    <property type="match status" value="1"/>
</dbReference>
<feature type="compositionally biased region" description="Polar residues" evidence="1">
    <location>
        <begin position="45"/>
        <end position="54"/>
    </location>
</feature>
<dbReference type="EMBL" id="CP033133">
    <property type="protein sequence ID" value="AYO53596.1"/>
    <property type="molecule type" value="Genomic_DNA"/>
</dbReference>
<sequence length="80" mass="8463">MRLAICSITLVLASTGLIGCGQSGELQLANSPDSDKRAKYLLYSNESKTAQSGEKQTEKKVKDQLTSPDQTGSASQANSN</sequence>
<accession>A0A3G2T1F5</accession>
<feature type="compositionally biased region" description="Polar residues" evidence="1">
    <location>
        <begin position="64"/>
        <end position="80"/>
    </location>
</feature>
<dbReference type="AlphaFoldDB" id="A0A3G2T1F5"/>
<dbReference type="Proteomes" id="UP000279962">
    <property type="component" value="Chromosome"/>
</dbReference>
<dbReference type="RefSeq" id="WP_087553289.1">
    <property type="nucleotide sequence ID" value="NZ_CP033133.1"/>
</dbReference>
<evidence type="ECO:0000313" key="3">
    <source>
        <dbReference type="Proteomes" id="UP000279962"/>
    </source>
</evidence>
<protein>
    <recommendedName>
        <fullName evidence="4">Lipoprotein</fullName>
    </recommendedName>
</protein>